<feature type="transmembrane region" description="Helical" evidence="1">
    <location>
        <begin position="316"/>
        <end position="336"/>
    </location>
</feature>
<dbReference type="Proteomes" id="UP000479773">
    <property type="component" value="Unassembled WGS sequence"/>
</dbReference>
<sequence>MIYLVRKILPYSLIIITITGLAFSLPIPIPLATVWICNLFICIIYIKAKSLFPQTDKAFILIYFYFLWNIFTFTRGMFIAENYWDWKMLLNNGFQMLIPIFCFTFSNPKILSRLLNKWIKYSLYIFPVFLILSLNTDTPGRYLSFFYLYIICISTLPKKWKLIIIVISTFSIFYDIDARSNGIRVIACLGISLMIFWKYKRNIILKILQPSLMILPIILFYLAAINTFNIFKISDYIGNIESKGNNLTADTRTGLYDEVIQSSIKNKYIILGRTPAKGYESNLFSLDDIKFKQVGIRSLERYGCEVSILNIYHQSGLIGVILYFSIFFYASFIAIYRSNNIFIKLIGIFIAFRWSYSWVEDFNIFDINYTTLWMLIAMCFSKNYRIMSNKQFRLWILSSLPFGVNKTPRLLFRKSDKIIKSSQRNNTLIY</sequence>
<dbReference type="AlphaFoldDB" id="A0A5M5P2I8"/>
<evidence type="ECO:0000256" key="1">
    <source>
        <dbReference type="SAM" id="Phobius"/>
    </source>
</evidence>
<feature type="transmembrane region" description="Helical" evidence="1">
    <location>
        <begin position="211"/>
        <end position="231"/>
    </location>
</feature>
<keyword evidence="1" id="KW-0812">Transmembrane</keyword>
<evidence type="ECO:0000313" key="3">
    <source>
        <dbReference type="Proteomes" id="UP000479773"/>
    </source>
</evidence>
<feature type="transmembrane region" description="Helical" evidence="1">
    <location>
        <begin position="182"/>
        <end position="199"/>
    </location>
</feature>
<reference evidence="2 3" key="1">
    <citation type="journal article" date="2019" name="Nat. Med.">
        <title>A library of human gut bacterial isolates paired with longitudinal multiomics data enables mechanistic microbiome research.</title>
        <authorList>
            <person name="Poyet M."/>
            <person name="Groussin M."/>
            <person name="Gibbons S.M."/>
            <person name="Avila-Pacheco J."/>
            <person name="Jiang X."/>
            <person name="Kearney S.M."/>
            <person name="Perrotta A.R."/>
            <person name="Berdy B."/>
            <person name="Zhao S."/>
            <person name="Lieberman T.D."/>
            <person name="Swanson P.K."/>
            <person name="Smith M."/>
            <person name="Roesemann S."/>
            <person name="Alexander J.E."/>
            <person name="Rich S.A."/>
            <person name="Livny J."/>
            <person name="Vlamakis H."/>
            <person name="Clish C."/>
            <person name="Bullock K."/>
            <person name="Deik A."/>
            <person name="Scott J."/>
            <person name="Pierce K.A."/>
            <person name="Xavier R.J."/>
            <person name="Alm E.J."/>
        </authorList>
    </citation>
    <scope>NUCLEOTIDE SEQUENCE [LARGE SCALE GENOMIC DNA]</scope>
    <source>
        <strain evidence="2 3">BIOML-A106</strain>
    </source>
</reference>
<feature type="transmembrane region" description="Helical" evidence="1">
    <location>
        <begin position="29"/>
        <end position="46"/>
    </location>
</feature>
<comment type="caution">
    <text evidence="2">The sequence shown here is derived from an EMBL/GenBank/DDBJ whole genome shotgun (WGS) entry which is preliminary data.</text>
</comment>
<protein>
    <recommendedName>
        <fullName evidence="4">O-antigen ligase domain-containing protein</fullName>
    </recommendedName>
</protein>
<proteinExistence type="predicted"/>
<feature type="transmembrane region" description="Helical" evidence="1">
    <location>
        <begin position="118"/>
        <end position="134"/>
    </location>
</feature>
<feature type="transmembrane region" description="Helical" evidence="1">
    <location>
        <begin position="58"/>
        <end position="80"/>
    </location>
</feature>
<organism evidence="2 3">
    <name type="scientific">Bacteroides fragilis</name>
    <dbReference type="NCBI Taxonomy" id="817"/>
    <lineage>
        <taxon>Bacteria</taxon>
        <taxon>Pseudomonadati</taxon>
        <taxon>Bacteroidota</taxon>
        <taxon>Bacteroidia</taxon>
        <taxon>Bacteroidales</taxon>
        <taxon>Bacteroidaceae</taxon>
        <taxon>Bacteroides</taxon>
    </lineage>
</organism>
<name>A0A5M5P2I8_BACFG</name>
<keyword evidence="1" id="KW-1133">Transmembrane helix</keyword>
<feature type="transmembrane region" description="Helical" evidence="1">
    <location>
        <begin position="140"/>
        <end position="156"/>
    </location>
</feature>
<evidence type="ECO:0000313" key="2">
    <source>
        <dbReference type="EMBL" id="KAA4751666.1"/>
    </source>
</evidence>
<keyword evidence="1" id="KW-0472">Membrane</keyword>
<accession>A0A5M5P2I8</accession>
<dbReference type="EMBL" id="VWEQ01000011">
    <property type="protein sequence ID" value="KAA4751666.1"/>
    <property type="molecule type" value="Genomic_DNA"/>
</dbReference>
<gene>
    <name evidence="2" type="ORF">F3B44_12960</name>
</gene>
<feature type="transmembrane region" description="Helical" evidence="1">
    <location>
        <begin position="365"/>
        <end position="384"/>
    </location>
</feature>
<evidence type="ECO:0008006" key="4">
    <source>
        <dbReference type="Google" id="ProtNLM"/>
    </source>
</evidence>
<feature type="transmembrane region" description="Helical" evidence="1">
    <location>
        <begin position="86"/>
        <end position="106"/>
    </location>
</feature>